<dbReference type="Pfam" id="PF12796">
    <property type="entry name" value="Ank_2"/>
    <property type="match status" value="1"/>
</dbReference>
<keyword evidence="5" id="KW-1185">Reference proteome</keyword>
<dbReference type="PANTHER" id="PTHR24161:SF85">
    <property type="entry name" value="PALMITOYLTRANSFERASE HIP14"/>
    <property type="match status" value="1"/>
</dbReference>
<dbReference type="Proteomes" id="UP000237271">
    <property type="component" value="Unassembled WGS sequence"/>
</dbReference>
<feature type="repeat" description="ANK" evidence="3">
    <location>
        <begin position="213"/>
        <end position="245"/>
    </location>
</feature>
<sequence>MAEVHSAWLTAGANGDVATMRLLKSRFPEWLDLQRQVRFDTLDSPSSCSWSDFGLNTLGASALHTSAWEGQLDIMEFLLESGQGPDTDNDNGLSPMMMAIMRLNLMTMRCVFRDGVVVRRNLVVDVSVREMKGMCSLWLTLLCRLSVQCRDELQESVTLVISIIKLLLRFGACIDAQDQNGRTALHCSTSDDAFEVAKYLVDANAKIDARDQDGKTPLHYCIEEGGLLVTNLLLSCCASIDVVNKDGVSPLLLVVQRADVTVLQLFLNHHQWVVTPQRLEFSSTVMMLA</sequence>
<dbReference type="OrthoDB" id="120346at2759"/>
<proteinExistence type="predicted"/>
<feature type="non-terminal residue" evidence="4">
    <location>
        <position position="289"/>
    </location>
</feature>
<name>A0A2P4XCD0_9STRA</name>
<dbReference type="SUPFAM" id="SSF48403">
    <property type="entry name" value="Ankyrin repeat"/>
    <property type="match status" value="1"/>
</dbReference>
<evidence type="ECO:0000313" key="5">
    <source>
        <dbReference type="Proteomes" id="UP000237271"/>
    </source>
</evidence>
<dbReference type="SMART" id="SM00248">
    <property type="entry name" value="ANK"/>
    <property type="match status" value="5"/>
</dbReference>
<evidence type="ECO:0000256" key="2">
    <source>
        <dbReference type="ARBA" id="ARBA00023043"/>
    </source>
</evidence>
<feature type="repeat" description="ANK" evidence="3">
    <location>
        <begin position="180"/>
        <end position="212"/>
    </location>
</feature>
<keyword evidence="2 3" id="KW-0040">ANK repeat</keyword>
<reference evidence="4 5" key="1">
    <citation type="journal article" date="2017" name="Genome Biol. Evol.">
        <title>Phytophthora megakarya and P. palmivora, closely related causal agents of cacao black pod rot, underwent increases in genome sizes and gene numbers by different mechanisms.</title>
        <authorList>
            <person name="Ali S.S."/>
            <person name="Shao J."/>
            <person name="Lary D.J."/>
            <person name="Kronmiller B."/>
            <person name="Shen D."/>
            <person name="Strem M.D."/>
            <person name="Amoako-Attah I."/>
            <person name="Akrofi A.Y."/>
            <person name="Begoude B.A."/>
            <person name="Ten Hoopen G.M."/>
            <person name="Coulibaly K."/>
            <person name="Kebe B.I."/>
            <person name="Melnick R.L."/>
            <person name="Guiltinan M.J."/>
            <person name="Tyler B.M."/>
            <person name="Meinhardt L.W."/>
            <person name="Bailey B.A."/>
        </authorList>
    </citation>
    <scope>NUCLEOTIDE SEQUENCE [LARGE SCALE GENOMIC DNA]</scope>
    <source>
        <strain evidence="5">sbr112.9</strain>
    </source>
</reference>
<keyword evidence="1" id="KW-0677">Repeat</keyword>
<protein>
    <submittedName>
        <fullName evidence="4">Uncharacterized protein</fullName>
    </submittedName>
</protein>
<dbReference type="EMBL" id="NCKW01015173">
    <property type="protein sequence ID" value="POM63189.1"/>
    <property type="molecule type" value="Genomic_DNA"/>
</dbReference>
<dbReference type="InterPro" id="IPR002110">
    <property type="entry name" value="Ankyrin_rpt"/>
</dbReference>
<dbReference type="Pfam" id="PF00023">
    <property type="entry name" value="Ank"/>
    <property type="match status" value="1"/>
</dbReference>
<comment type="caution">
    <text evidence="4">The sequence shown here is derived from an EMBL/GenBank/DDBJ whole genome shotgun (WGS) entry which is preliminary data.</text>
</comment>
<gene>
    <name evidence="4" type="ORF">PHPALM_27541</name>
</gene>
<dbReference type="PANTHER" id="PTHR24161">
    <property type="entry name" value="ANK_REP_REGION DOMAIN-CONTAINING PROTEIN-RELATED"/>
    <property type="match status" value="1"/>
</dbReference>
<evidence type="ECO:0000256" key="3">
    <source>
        <dbReference type="PROSITE-ProRule" id="PRU00023"/>
    </source>
</evidence>
<dbReference type="Gene3D" id="1.25.40.20">
    <property type="entry name" value="Ankyrin repeat-containing domain"/>
    <property type="match status" value="1"/>
</dbReference>
<accession>A0A2P4XCD0</accession>
<evidence type="ECO:0000313" key="4">
    <source>
        <dbReference type="EMBL" id="POM63189.1"/>
    </source>
</evidence>
<organism evidence="4 5">
    <name type="scientific">Phytophthora palmivora</name>
    <dbReference type="NCBI Taxonomy" id="4796"/>
    <lineage>
        <taxon>Eukaryota</taxon>
        <taxon>Sar</taxon>
        <taxon>Stramenopiles</taxon>
        <taxon>Oomycota</taxon>
        <taxon>Peronosporomycetes</taxon>
        <taxon>Peronosporales</taxon>
        <taxon>Peronosporaceae</taxon>
        <taxon>Phytophthora</taxon>
    </lineage>
</organism>
<evidence type="ECO:0000256" key="1">
    <source>
        <dbReference type="ARBA" id="ARBA00022737"/>
    </source>
</evidence>
<dbReference type="AlphaFoldDB" id="A0A2P4XCD0"/>
<dbReference type="InterPro" id="IPR036770">
    <property type="entry name" value="Ankyrin_rpt-contain_sf"/>
</dbReference>
<dbReference type="PROSITE" id="PS50088">
    <property type="entry name" value="ANK_REPEAT"/>
    <property type="match status" value="3"/>
</dbReference>
<dbReference type="PROSITE" id="PS50297">
    <property type="entry name" value="ANK_REP_REGION"/>
    <property type="match status" value="3"/>
</dbReference>
<feature type="repeat" description="ANK" evidence="3">
    <location>
        <begin position="58"/>
        <end position="90"/>
    </location>
</feature>